<feature type="transmembrane region" description="Helical" evidence="6">
    <location>
        <begin position="392"/>
        <end position="421"/>
    </location>
</feature>
<feature type="transmembrane region" description="Helical" evidence="6">
    <location>
        <begin position="56"/>
        <end position="77"/>
    </location>
</feature>
<evidence type="ECO:0000256" key="4">
    <source>
        <dbReference type="ARBA" id="ARBA00022989"/>
    </source>
</evidence>
<evidence type="ECO:0000256" key="6">
    <source>
        <dbReference type="SAM" id="Phobius"/>
    </source>
</evidence>
<feature type="domain" description="DUF4131" evidence="8">
    <location>
        <begin position="25"/>
        <end position="180"/>
    </location>
</feature>
<feature type="transmembrane region" description="Helical" evidence="6">
    <location>
        <begin position="433"/>
        <end position="454"/>
    </location>
</feature>
<evidence type="ECO:0000313" key="9">
    <source>
        <dbReference type="EMBL" id="GAK44525.1"/>
    </source>
</evidence>
<evidence type="ECO:0000256" key="1">
    <source>
        <dbReference type="ARBA" id="ARBA00004651"/>
    </source>
</evidence>
<keyword evidence="3 6" id="KW-0812">Transmembrane</keyword>
<dbReference type="Pfam" id="PF03772">
    <property type="entry name" value="Competence"/>
    <property type="match status" value="1"/>
</dbReference>
<dbReference type="AlphaFoldDB" id="A0A081B907"/>
<dbReference type="PANTHER" id="PTHR30619">
    <property type="entry name" value="DNA INTERNALIZATION/COMPETENCE PROTEIN COMEC/REC2"/>
    <property type="match status" value="1"/>
</dbReference>
<protein>
    <submittedName>
        <fullName evidence="9">ComEC/Rec2-like protein</fullName>
    </submittedName>
</protein>
<evidence type="ECO:0000259" key="7">
    <source>
        <dbReference type="Pfam" id="PF03772"/>
    </source>
</evidence>
<sequence length="684" mass="72876">MRESDRFGLWAPVFLGFGILLYFSLPFEPAWGGAALLALAAFLAQWRLAARPLLRLVLIAAGLAALGFALAGLRVALIDHSPLTRELSYGTLQGTVSAVSREGEGRLRADVEIEALEHVPDPPRKVRLTYRGSDPHALALRPGDRIEGPVKLWPNSLPAAPGGFDYGRVLWFEGIGAGGVMLGAPQVLGRAEGILISARRALHALRQAIGARVLAAMSPDTGAVAVALMTGERAYLPEEVEENLRASGLAHVLAISGLHMALLTGALFGGLRLFMALVPRLALYYPVKKWAAALALAGAGAYLVISGMSTATQRAFIMVALVLLSLMLDRPAMTMRNVALAAFALLVLRPESVLSAGFQMSFAAVTALVAVYETRAAQLNALLADWRARGPLQLALLYGAGLLLTSFIAGLATAPFAAFHFNRVAAYGLAGNLLAMPLVALLVMPFAVAAFALMPFGLEAWPLAIMELGLEGLLAAAATVAAWPGAVRGVPGGPEAALGLITLGGLWLALWKGQVRFAGSFFLAGGLLLWALAPRPDILISENARLIAVRGDDGRLNLNASRPAFQASIWLRQEGDTRSPRSASENMFWRCDALACLYEAPGAPRIAHIKDERALVEDCPWADIVVMERDVGWGLDDKACRAQLVLDYGDLSRSGTQALYWNEGKLAAETVRGAQGTRPWTRPY</sequence>
<feature type="transmembrane region" description="Helical" evidence="6">
    <location>
        <begin position="7"/>
        <end position="25"/>
    </location>
</feature>
<dbReference type="EMBL" id="BBIO01000004">
    <property type="protein sequence ID" value="GAK44525.1"/>
    <property type="molecule type" value="Genomic_DNA"/>
</dbReference>
<dbReference type="RefSeq" id="WP_052379226.1">
    <property type="nucleotide sequence ID" value="NZ_BBIO01000004.1"/>
</dbReference>
<reference evidence="9 10" key="1">
    <citation type="submission" date="2014-07" db="EMBL/GenBank/DDBJ databases">
        <title>Tepidicaulis marinum gen. nov., sp. nov., a novel marine bacterium denitrifying nitrate to nitrous oxide strictly under microaerobic conditions.</title>
        <authorList>
            <person name="Takeuchi M."/>
            <person name="Yamagishi T."/>
            <person name="Kamagata Y."/>
            <person name="Oshima K."/>
            <person name="Hattori M."/>
            <person name="Katayama T."/>
            <person name="Hanada S."/>
            <person name="Tamaki H."/>
            <person name="Marumo K."/>
            <person name="Maeda H."/>
            <person name="Nedachi M."/>
            <person name="Iwasaki W."/>
            <person name="Suwa Y."/>
            <person name="Sakata S."/>
        </authorList>
    </citation>
    <scope>NUCLEOTIDE SEQUENCE [LARGE SCALE GENOMIC DNA]</scope>
    <source>
        <strain evidence="9 10">MA2</strain>
    </source>
</reference>
<organism evidence="9 10">
    <name type="scientific">Tepidicaulis marinus</name>
    <dbReference type="NCBI Taxonomy" id="1333998"/>
    <lineage>
        <taxon>Bacteria</taxon>
        <taxon>Pseudomonadati</taxon>
        <taxon>Pseudomonadota</taxon>
        <taxon>Alphaproteobacteria</taxon>
        <taxon>Hyphomicrobiales</taxon>
        <taxon>Parvibaculaceae</taxon>
        <taxon>Tepidicaulis</taxon>
    </lineage>
</organism>
<keyword evidence="10" id="KW-1185">Reference proteome</keyword>
<dbReference type="GO" id="GO:0005886">
    <property type="term" value="C:plasma membrane"/>
    <property type="evidence" value="ECO:0007669"/>
    <property type="project" value="UniProtKB-SubCell"/>
</dbReference>
<feature type="transmembrane region" description="Helical" evidence="6">
    <location>
        <begin position="315"/>
        <end position="332"/>
    </location>
</feature>
<comment type="caution">
    <text evidence="9">The sequence shown here is derived from an EMBL/GenBank/DDBJ whole genome shotgun (WGS) entry which is preliminary data.</text>
</comment>
<dbReference type="eggNOG" id="COG0658">
    <property type="taxonomic scope" value="Bacteria"/>
</dbReference>
<comment type="subcellular location">
    <subcellularLocation>
        <location evidence="1">Cell membrane</location>
        <topology evidence="1">Multi-pass membrane protein</topology>
    </subcellularLocation>
</comment>
<evidence type="ECO:0000313" key="10">
    <source>
        <dbReference type="Proteomes" id="UP000028702"/>
    </source>
</evidence>
<feature type="transmembrane region" description="Helical" evidence="6">
    <location>
        <begin position="31"/>
        <end position="49"/>
    </location>
</feature>
<feature type="transmembrane region" description="Helical" evidence="6">
    <location>
        <begin position="460"/>
        <end position="483"/>
    </location>
</feature>
<name>A0A081B907_9HYPH</name>
<evidence type="ECO:0000256" key="2">
    <source>
        <dbReference type="ARBA" id="ARBA00022475"/>
    </source>
</evidence>
<dbReference type="Proteomes" id="UP000028702">
    <property type="component" value="Unassembled WGS sequence"/>
</dbReference>
<dbReference type="NCBIfam" id="TIGR00360">
    <property type="entry name" value="ComEC_N-term"/>
    <property type="match status" value="1"/>
</dbReference>
<feature type="transmembrane region" description="Helical" evidence="6">
    <location>
        <begin position="353"/>
        <end position="372"/>
    </location>
</feature>
<accession>A0A081B907</accession>
<keyword evidence="4 6" id="KW-1133">Transmembrane helix</keyword>
<evidence type="ECO:0000256" key="3">
    <source>
        <dbReference type="ARBA" id="ARBA00022692"/>
    </source>
</evidence>
<keyword evidence="2" id="KW-1003">Cell membrane</keyword>
<proteinExistence type="predicted"/>
<feature type="transmembrane region" description="Helical" evidence="6">
    <location>
        <begin position="290"/>
        <end position="309"/>
    </location>
</feature>
<feature type="transmembrane region" description="Helical" evidence="6">
    <location>
        <begin position="495"/>
        <end position="511"/>
    </location>
</feature>
<feature type="transmembrane region" description="Helical" evidence="6">
    <location>
        <begin position="517"/>
        <end position="533"/>
    </location>
</feature>
<gene>
    <name evidence="9" type="ORF">M2A_1024</name>
</gene>
<dbReference type="InterPro" id="IPR052159">
    <property type="entry name" value="Competence_DNA_uptake"/>
</dbReference>
<dbReference type="STRING" id="1333998.M2A_1024"/>
<evidence type="ECO:0000259" key="8">
    <source>
        <dbReference type="Pfam" id="PF13567"/>
    </source>
</evidence>
<keyword evidence="5 6" id="KW-0472">Membrane</keyword>
<feature type="domain" description="ComEC/Rec2-related protein" evidence="7">
    <location>
        <begin position="228"/>
        <end position="512"/>
    </location>
</feature>
<dbReference type="InterPro" id="IPR025405">
    <property type="entry name" value="DUF4131"/>
</dbReference>
<evidence type="ECO:0000256" key="5">
    <source>
        <dbReference type="ARBA" id="ARBA00023136"/>
    </source>
</evidence>
<feature type="transmembrane region" description="Helical" evidence="6">
    <location>
        <begin position="249"/>
        <end position="278"/>
    </location>
</feature>
<dbReference type="Pfam" id="PF13567">
    <property type="entry name" value="DUF4131"/>
    <property type="match status" value="1"/>
</dbReference>
<feature type="transmembrane region" description="Helical" evidence="6">
    <location>
        <begin position="169"/>
        <end position="188"/>
    </location>
</feature>
<dbReference type="PANTHER" id="PTHR30619:SF1">
    <property type="entry name" value="RECOMBINATION PROTEIN 2"/>
    <property type="match status" value="1"/>
</dbReference>
<dbReference type="InterPro" id="IPR004477">
    <property type="entry name" value="ComEC_N"/>
</dbReference>